<name>A0A6N7VKX1_ACIFE</name>
<dbReference type="EMBL" id="VULN01000009">
    <property type="protein sequence ID" value="MSS82344.1"/>
    <property type="molecule type" value="Genomic_DNA"/>
</dbReference>
<gene>
    <name evidence="1" type="ORF">FX155_07030</name>
</gene>
<dbReference type="Proteomes" id="UP000441455">
    <property type="component" value="Unassembled WGS sequence"/>
</dbReference>
<evidence type="ECO:0000313" key="1">
    <source>
        <dbReference type="EMBL" id="MSS82344.1"/>
    </source>
</evidence>
<evidence type="ECO:0000313" key="2">
    <source>
        <dbReference type="Proteomes" id="UP000441455"/>
    </source>
</evidence>
<reference evidence="1 2" key="1">
    <citation type="submission" date="2019-08" db="EMBL/GenBank/DDBJ databases">
        <title>In-depth cultivation of the pig gut microbiome towards novel bacterial diversity and tailored functional studies.</title>
        <authorList>
            <person name="Wylensek D."/>
            <person name="Hitch T.C.A."/>
            <person name="Clavel T."/>
        </authorList>
    </citation>
    <scope>NUCLEOTIDE SEQUENCE [LARGE SCALE GENOMIC DNA]</scope>
    <source>
        <strain evidence="1 2">WCA-389-WT-5B</strain>
    </source>
</reference>
<organism evidence="1 2">
    <name type="scientific">Acidaminococcus fermentans</name>
    <dbReference type="NCBI Taxonomy" id="905"/>
    <lineage>
        <taxon>Bacteria</taxon>
        <taxon>Bacillati</taxon>
        <taxon>Bacillota</taxon>
        <taxon>Negativicutes</taxon>
        <taxon>Acidaminococcales</taxon>
        <taxon>Acidaminococcaceae</taxon>
        <taxon>Acidaminococcus</taxon>
    </lineage>
</organism>
<protein>
    <submittedName>
        <fullName evidence="1">Uncharacterized protein</fullName>
    </submittedName>
</protein>
<comment type="caution">
    <text evidence="1">The sequence shown here is derived from an EMBL/GenBank/DDBJ whole genome shotgun (WGS) entry which is preliminary data.</text>
</comment>
<dbReference type="AlphaFoldDB" id="A0A6N7VKX1"/>
<proteinExistence type="predicted"/>
<accession>A0A6N7VKX1</accession>
<dbReference type="RefSeq" id="WP_154488212.1">
    <property type="nucleotide sequence ID" value="NZ_VULN01000009.1"/>
</dbReference>
<sequence length="83" mass="9484">MSKMTTMINARAALMAIGVEAEKIAALAAYQYARLMEDGCNPLDVTENAMYKLDKQLTALKNKRRDLVRARYEMRVEKREAND</sequence>